<dbReference type="EMBL" id="CAJNOQ010004328">
    <property type="protein sequence ID" value="CAF1054449.1"/>
    <property type="molecule type" value="Genomic_DNA"/>
</dbReference>
<sequence length="176" mass="20319">MSESKVHVELTTAYTENKQKVVTLNIYNMKKLKQLLHTFSLHQAQQWIFALTGVISEPDQGSEYVICTPTMPSTHIPPPKLIPIPPQGRTKTVLYEPTSSDRLVNTIDFQQPENIYVCQYDNRKKSEHELEFNVGDLIYIVNTNGKNYNVGYKHDDRLRKMGLVYKGYIQPAYRKG</sequence>
<dbReference type="Gene3D" id="2.30.30.40">
    <property type="entry name" value="SH3 Domains"/>
    <property type="match status" value="1"/>
</dbReference>
<comment type="caution">
    <text evidence="5">The sequence shown here is derived from an EMBL/GenBank/DDBJ whole genome shotgun (WGS) entry which is preliminary data.</text>
</comment>
<evidence type="ECO:0000313" key="7">
    <source>
        <dbReference type="EMBL" id="CAF3823560.1"/>
    </source>
</evidence>
<proteinExistence type="predicted"/>
<dbReference type="AlphaFoldDB" id="A0A814KR78"/>
<dbReference type="EMBL" id="CAJOBC010004327">
    <property type="protein sequence ID" value="CAF3823560.1"/>
    <property type="molecule type" value="Genomic_DNA"/>
</dbReference>
<dbReference type="PROSITE" id="PS50002">
    <property type="entry name" value="SH3"/>
    <property type="match status" value="1"/>
</dbReference>
<dbReference type="OrthoDB" id="243840at2759"/>
<dbReference type="InterPro" id="IPR036028">
    <property type="entry name" value="SH3-like_dom_sf"/>
</dbReference>
<reference evidence="5" key="1">
    <citation type="submission" date="2021-02" db="EMBL/GenBank/DDBJ databases">
        <authorList>
            <person name="Nowell W R."/>
        </authorList>
    </citation>
    <scope>NUCLEOTIDE SEQUENCE</scope>
</reference>
<keyword evidence="1 2" id="KW-0728">SH3 domain</keyword>
<name>A0A814KR78_9BILA</name>
<protein>
    <recommendedName>
        <fullName evidence="3">SH3 domain-containing protein</fullName>
    </recommendedName>
</protein>
<feature type="domain" description="SH3" evidence="3">
    <location>
        <begin position="111"/>
        <end position="174"/>
    </location>
</feature>
<keyword evidence="8" id="KW-1185">Reference proteome</keyword>
<dbReference type="SUPFAM" id="SSF50044">
    <property type="entry name" value="SH3-domain"/>
    <property type="match status" value="1"/>
</dbReference>
<dbReference type="EMBL" id="CAJOBA010000014">
    <property type="protein sequence ID" value="CAF3494468.1"/>
    <property type="molecule type" value="Genomic_DNA"/>
</dbReference>
<evidence type="ECO:0000313" key="5">
    <source>
        <dbReference type="EMBL" id="CAF1054449.1"/>
    </source>
</evidence>
<gene>
    <name evidence="5" type="ORF">GPM918_LOCUS16455</name>
    <name evidence="4" type="ORF">OVA965_LOCUS159</name>
    <name evidence="7" type="ORF">SRO942_LOCUS16451</name>
    <name evidence="6" type="ORF">TMI583_LOCUS159</name>
</gene>
<dbReference type="Proteomes" id="UP000663829">
    <property type="component" value="Unassembled WGS sequence"/>
</dbReference>
<dbReference type="InterPro" id="IPR001452">
    <property type="entry name" value="SH3_domain"/>
</dbReference>
<evidence type="ECO:0000256" key="1">
    <source>
        <dbReference type="ARBA" id="ARBA00022443"/>
    </source>
</evidence>
<organism evidence="5 8">
    <name type="scientific">Didymodactylos carnosus</name>
    <dbReference type="NCBI Taxonomy" id="1234261"/>
    <lineage>
        <taxon>Eukaryota</taxon>
        <taxon>Metazoa</taxon>
        <taxon>Spiralia</taxon>
        <taxon>Gnathifera</taxon>
        <taxon>Rotifera</taxon>
        <taxon>Eurotatoria</taxon>
        <taxon>Bdelloidea</taxon>
        <taxon>Philodinida</taxon>
        <taxon>Philodinidae</taxon>
        <taxon>Didymodactylos</taxon>
    </lineage>
</organism>
<dbReference type="Proteomes" id="UP000681722">
    <property type="component" value="Unassembled WGS sequence"/>
</dbReference>
<accession>A0A814KR78</accession>
<dbReference type="Proteomes" id="UP000677228">
    <property type="component" value="Unassembled WGS sequence"/>
</dbReference>
<evidence type="ECO:0000259" key="3">
    <source>
        <dbReference type="PROSITE" id="PS50002"/>
    </source>
</evidence>
<evidence type="ECO:0000313" key="8">
    <source>
        <dbReference type="Proteomes" id="UP000663829"/>
    </source>
</evidence>
<evidence type="ECO:0000313" key="6">
    <source>
        <dbReference type="EMBL" id="CAF3494468.1"/>
    </source>
</evidence>
<evidence type="ECO:0000256" key="2">
    <source>
        <dbReference type="PROSITE-ProRule" id="PRU00192"/>
    </source>
</evidence>
<evidence type="ECO:0000313" key="4">
    <source>
        <dbReference type="EMBL" id="CAF0722570.1"/>
    </source>
</evidence>
<dbReference type="Proteomes" id="UP000682733">
    <property type="component" value="Unassembled WGS sequence"/>
</dbReference>
<dbReference type="EMBL" id="CAJNOK010000014">
    <property type="protein sequence ID" value="CAF0722570.1"/>
    <property type="molecule type" value="Genomic_DNA"/>
</dbReference>